<evidence type="ECO:0000313" key="3">
    <source>
        <dbReference type="EMBL" id="CAI5446640.1"/>
    </source>
</evidence>
<dbReference type="InterPro" id="IPR055119">
    <property type="entry name" value="Mig18_Fn1"/>
</dbReference>
<dbReference type="PANTHER" id="PTHR35572">
    <property type="entry name" value="PROTEIN CBG04538-RELATED"/>
    <property type="match status" value="1"/>
</dbReference>
<keyword evidence="1" id="KW-0732">Signal</keyword>
<dbReference type="Pfam" id="PF23003">
    <property type="entry name" value="Fn1_2"/>
    <property type="match status" value="1"/>
</dbReference>
<dbReference type="EMBL" id="CANHGI010000003">
    <property type="protein sequence ID" value="CAI5446640.1"/>
    <property type="molecule type" value="Genomic_DNA"/>
</dbReference>
<evidence type="ECO:0000313" key="4">
    <source>
        <dbReference type="Proteomes" id="UP001152747"/>
    </source>
</evidence>
<feature type="chain" id="PRO_5040335893" description="Abnormal cell migration protein 18-like fibronectin type I domain-containing protein" evidence="1">
    <location>
        <begin position="18"/>
        <end position="225"/>
    </location>
</feature>
<feature type="domain" description="Abnormal cell migration protein 18-like fibronectin type I" evidence="2">
    <location>
        <begin position="19"/>
        <end position="82"/>
    </location>
</feature>
<reference evidence="3" key="1">
    <citation type="submission" date="2022-11" db="EMBL/GenBank/DDBJ databases">
        <authorList>
            <person name="Kikuchi T."/>
        </authorList>
    </citation>
    <scope>NUCLEOTIDE SEQUENCE</scope>
    <source>
        <strain evidence="3">PS1010</strain>
    </source>
</reference>
<evidence type="ECO:0000259" key="2">
    <source>
        <dbReference type="Pfam" id="PF23003"/>
    </source>
</evidence>
<accession>A0A9P1IL79</accession>
<comment type="caution">
    <text evidence="3">The sequence shown here is derived from an EMBL/GenBank/DDBJ whole genome shotgun (WGS) entry which is preliminary data.</text>
</comment>
<name>A0A9P1IL79_9PELO</name>
<dbReference type="InterPro" id="IPR040282">
    <property type="entry name" value="Mig-18-like"/>
</dbReference>
<dbReference type="PANTHER" id="PTHR35572:SF3">
    <property type="entry name" value="ABNORMAL CELL MIGRATION PROTEIN 18"/>
    <property type="match status" value="1"/>
</dbReference>
<keyword evidence="4" id="KW-1185">Reference proteome</keyword>
<dbReference type="OrthoDB" id="5817707at2759"/>
<sequence>MKFVLIFGAIFWPRSSWQQCDDNGEMHSNGDKWIRNNHFLVTCRGGKIQTLKCVTDSGHLIDVGSKTHTENGYEYSCNQEEQQKEINVNSCSTFADFSDDIFKDRFAICCISRRFKGCVDINGDIIKHGYFLIGNQSLKFCKIAKNQLSARIEPKGCFNGSIHDDINDEKLHIKKYVTWKNGEFEWRCGDDGIHVQKCFVDGKVYWAGSSWIENNGNVKTCSTIY</sequence>
<feature type="signal peptide" evidence="1">
    <location>
        <begin position="1"/>
        <end position="17"/>
    </location>
</feature>
<proteinExistence type="predicted"/>
<protein>
    <recommendedName>
        <fullName evidence="2">Abnormal cell migration protein 18-like fibronectin type I domain-containing protein</fullName>
    </recommendedName>
</protein>
<dbReference type="Proteomes" id="UP001152747">
    <property type="component" value="Unassembled WGS sequence"/>
</dbReference>
<gene>
    <name evidence="3" type="ORF">CAMP_LOCUS9277</name>
</gene>
<dbReference type="AlphaFoldDB" id="A0A9P1IL79"/>
<organism evidence="3 4">
    <name type="scientific">Caenorhabditis angaria</name>
    <dbReference type="NCBI Taxonomy" id="860376"/>
    <lineage>
        <taxon>Eukaryota</taxon>
        <taxon>Metazoa</taxon>
        <taxon>Ecdysozoa</taxon>
        <taxon>Nematoda</taxon>
        <taxon>Chromadorea</taxon>
        <taxon>Rhabditida</taxon>
        <taxon>Rhabditina</taxon>
        <taxon>Rhabditomorpha</taxon>
        <taxon>Rhabditoidea</taxon>
        <taxon>Rhabditidae</taxon>
        <taxon>Peloderinae</taxon>
        <taxon>Caenorhabditis</taxon>
    </lineage>
</organism>
<evidence type="ECO:0000256" key="1">
    <source>
        <dbReference type="SAM" id="SignalP"/>
    </source>
</evidence>